<evidence type="ECO:0000313" key="6">
    <source>
        <dbReference type="Proteomes" id="UP000326565"/>
    </source>
</evidence>
<feature type="repeat" description="WD" evidence="3">
    <location>
        <begin position="723"/>
        <end position="758"/>
    </location>
</feature>
<protein>
    <recommendedName>
        <fullName evidence="4">NACHT domain-containing protein</fullName>
    </recommendedName>
</protein>
<feature type="domain" description="NACHT" evidence="4">
    <location>
        <begin position="122"/>
        <end position="261"/>
    </location>
</feature>
<sequence length="834" mass="94708">MANPRTRRAINHQMGISGLQYYNKEGVSPQQLSCEAMVRFSSPNDNGFKRLLGELVRWGSGLRTLYVMNDHDRQYLKSLWPTNPENEKMRIQQTKGGLLQDVCRWVLENPDFRRWRDDEKARLLWIRGDPGKGKTMLVCGIIDELRKSTSGPELLSFFFCQAADSRINNVTSVLRCLIRQLIDQHPSLIPHLRKHYEYEDSDSWYTLSQVFIDILKDQIMPRTFVVIDGLDECQDGLSDLLYKIIQDWSLYSHVKWLVSSRNWPSIRERLGTAEQLSLELNAESVSIAVGLYIDYKARELATRKEYNNQTLKAVQQYLTTNADGTFLWVALVCLYLENVQWDPIAKMKTFPPGLDSLYRLMMQEIHKSGESKLCWEILGFMAAAYRPVTLKELASFNELLVDHSNDLEALEKAMSLCGSFLTVREGTVFFVRQSAKDFLTGKAFGELFPSGIEYIHHTIFSKSLSKMELALRRDIYSLHNPGFPIDKVKRPQPDPLGVVQYSCIYWIDHLHDVHLIAAKQPQVCGKIEGFLREKYLYWLEALSLLGSMSQGVRSMSKLEELVQRGLKDCDLLNLVRDAHRFIRYWKSAIENAPLQAYHSALLFSPASSLVRQLFEHEQPQWCLSRPAMEDNWSACLQTLEGHSQSVESGVFSHDSKLLASASNDKTIKVWDATSGHCLRTLKGHSGAVKLVIFLDDSKLVVSASHDKTVKLWDVSIRSCLQTLKGHSSAVYSVVFSHDSKLIASASNDKTIKVWDISSHYPQTLEGHSDSVQSVVFSHDSKLVASSSYDNAVKVWDAISGYCLQTLEGHSSAVKSVIFSHDSKLIASASNDKTI</sequence>
<feature type="repeat" description="WD" evidence="3">
    <location>
        <begin position="681"/>
        <end position="722"/>
    </location>
</feature>
<dbReference type="InterPro" id="IPR019775">
    <property type="entry name" value="WD40_repeat_CS"/>
</dbReference>
<keyword evidence="6" id="KW-1185">Reference proteome</keyword>
<dbReference type="InterPro" id="IPR001680">
    <property type="entry name" value="WD40_rpt"/>
</dbReference>
<dbReference type="CDD" id="cd00200">
    <property type="entry name" value="WD40"/>
    <property type="match status" value="1"/>
</dbReference>
<dbReference type="EMBL" id="ML732168">
    <property type="protein sequence ID" value="KAB8077495.1"/>
    <property type="molecule type" value="Genomic_DNA"/>
</dbReference>
<gene>
    <name evidence="5" type="ORF">BDV29DRAFT_168258</name>
</gene>
<organism evidence="5 6">
    <name type="scientific">Aspergillus leporis</name>
    <dbReference type="NCBI Taxonomy" id="41062"/>
    <lineage>
        <taxon>Eukaryota</taxon>
        <taxon>Fungi</taxon>
        <taxon>Dikarya</taxon>
        <taxon>Ascomycota</taxon>
        <taxon>Pezizomycotina</taxon>
        <taxon>Eurotiomycetes</taxon>
        <taxon>Eurotiomycetidae</taxon>
        <taxon>Eurotiales</taxon>
        <taxon>Aspergillaceae</taxon>
        <taxon>Aspergillus</taxon>
        <taxon>Aspergillus subgen. Circumdati</taxon>
    </lineage>
</organism>
<dbReference type="OrthoDB" id="674604at2759"/>
<evidence type="ECO:0000256" key="1">
    <source>
        <dbReference type="ARBA" id="ARBA00022574"/>
    </source>
</evidence>
<dbReference type="PANTHER" id="PTHR10039">
    <property type="entry name" value="AMELOGENIN"/>
    <property type="match status" value="1"/>
</dbReference>
<evidence type="ECO:0000313" key="5">
    <source>
        <dbReference type="EMBL" id="KAB8077495.1"/>
    </source>
</evidence>
<dbReference type="PROSITE" id="PS50294">
    <property type="entry name" value="WD_REPEATS_REGION"/>
    <property type="match status" value="5"/>
</dbReference>
<proteinExistence type="predicted"/>
<dbReference type="InterPro" id="IPR027417">
    <property type="entry name" value="P-loop_NTPase"/>
</dbReference>
<dbReference type="Gene3D" id="2.130.10.10">
    <property type="entry name" value="YVTN repeat-like/Quinoprotein amine dehydrogenase"/>
    <property type="match status" value="2"/>
</dbReference>
<dbReference type="InterPro" id="IPR020472">
    <property type="entry name" value="WD40_PAC1"/>
</dbReference>
<dbReference type="InterPro" id="IPR056884">
    <property type="entry name" value="NPHP3-like_N"/>
</dbReference>
<dbReference type="PROSITE" id="PS50082">
    <property type="entry name" value="WD_REPEATS_2"/>
    <property type="match status" value="5"/>
</dbReference>
<evidence type="ECO:0000256" key="2">
    <source>
        <dbReference type="ARBA" id="ARBA00022737"/>
    </source>
</evidence>
<name>A0A5N5XBI6_9EURO</name>
<keyword evidence="2" id="KW-0677">Repeat</keyword>
<dbReference type="SMART" id="SM00320">
    <property type="entry name" value="WD40"/>
    <property type="match status" value="5"/>
</dbReference>
<dbReference type="SUPFAM" id="SSF52540">
    <property type="entry name" value="P-loop containing nucleoside triphosphate hydrolases"/>
    <property type="match status" value="1"/>
</dbReference>
<dbReference type="Pfam" id="PF00400">
    <property type="entry name" value="WD40"/>
    <property type="match status" value="5"/>
</dbReference>
<dbReference type="Proteomes" id="UP000326565">
    <property type="component" value="Unassembled WGS sequence"/>
</dbReference>
<reference evidence="5 6" key="1">
    <citation type="submission" date="2019-04" db="EMBL/GenBank/DDBJ databases">
        <title>Friends and foes A comparative genomics study of 23 Aspergillus species from section Flavi.</title>
        <authorList>
            <consortium name="DOE Joint Genome Institute"/>
            <person name="Kjaerbolling I."/>
            <person name="Vesth T."/>
            <person name="Frisvad J.C."/>
            <person name="Nybo J.L."/>
            <person name="Theobald S."/>
            <person name="Kildgaard S."/>
            <person name="Isbrandt T."/>
            <person name="Kuo A."/>
            <person name="Sato A."/>
            <person name="Lyhne E.K."/>
            <person name="Kogle M.E."/>
            <person name="Wiebenga A."/>
            <person name="Kun R.S."/>
            <person name="Lubbers R.J."/>
            <person name="Makela M.R."/>
            <person name="Barry K."/>
            <person name="Chovatia M."/>
            <person name="Clum A."/>
            <person name="Daum C."/>
            <person name="Haridas S."/>
            <person name="He G."/>
            <person name="LaButti K."/>
            <person name="Lipzen A."/>
            <person name="Mondo S."/>
            <person name="Riley R."/>
            <person name="Salamov A."/>
            <person name="Simmons B.A."/>
            <person name="Magnuson J.K."/>
            <person name="Henrissat B."/>
            <person name="Mortensen U.H."/>
            <person name="Larsen T.O."/>
            <person name="Devries R.P."/>
            <person name="Grigoriev I.V."/>
            <person name="Machida M."/>
            <person name="Baker S.E."/>
            <person name="Andersen M.R."/>
        </authorList>
    </citation>
    <scope>NUCLEOTIDE SEQUENCE [LARGE SCALE GENOMIC DNA]</scope>
    <source>
        <strain evidence="5 6">CBS 151.66</strain>
    </source>
</reference>
<accession>A0A5N5XBI6</accession>
<dbReference type="AlphaFoldDB" id="A0A5N5XBI6"/>
<dbReference type="SUPFAM" id="SSF50978">
    <property type="entry name" value="WD40 repeat-like"/>
    <property type="match status" value="1"/>
</dbReference>
<dbReference type="PANTHER" id="PTHR10039:SF14">
    <property type="entry name" value="NACHT DOMAIN-CONTAINING PROTEIN"/>
    <property type="match status" value="1"/>
</dbReference>
<evidence type="ECO:0000256" key="3">
    <source>
        <dbReference type="PROSITE-ProRule" id="PRU00221"/>
    </source>
</evidence>
<dbReference type="InterPro" id="IPR015943">
    <property type="entry name" value="WD40/YVTN_repeat-like_dom_sf"/>
</dbReference>
<feature type="repeat" description="WD" evidence="3">
    <location>
        <begin position="806"/>
        <end position="834"/>
    </location>
</feature>
<dbReference type="PROSITE" id="PS00678">
    <property type="entry name" value="WD_REPEATS_1"/>
    <property type="match status" value="3"/>
</dbReference>
<evidence type="ECO:0000259" key="4">
    <source>
        <dbReference type="PROSITE" id="PS50837"/>
    </source>
</evidence>
<feature type="repeat" description="WD" evidence="3">
    <location>
        <begin position="764"/>
        <end position="805"/>
    </location>
</feature>
<keyword evidence="1 3" id="KW-0853">WD repeat</keyword>
<dbReference type="Gene3D" id="3.40.50.300">
    <property type="entry name" value="P-loop containing nucleotide triphosphate hydrolases"/>
    <property type="match status" value="1"/>
</dbReference>
<feature type="repeat" description="WD" evidence="3">
    <location>
        <begin position="639"/>
        <end position="680"/>
    </location>
</feature>
<dbReference type="Pfam" id="PF24883">
    <property type="entry name" value="NPHP3_N"/>
    <property type="match status" value="1"/>
</dbReference>
<dbReference type="PRINTS" id="PR00320">
    <property type="entry name" value="GPROTEINBRPT"/>
</dbReference>
<dbReference type="PROSITE" id="PS50837">
    <property type="entry name" value="NACHT"/>
    <property type="match status" value="1"/>
</dbReference>
<dbReference type="InterPro" id="IPR036322">
    <property type="entry name" value="WD40_repeat_dom_sf"/>
</dbReference>
<dbReference type="InterPro" id="IPR007111">
    <property type="entry name" value="NACHT_NTPase"/>
</dbReference>